<dbReference type="SMART" id="SM00028">
    <property type="entry name" value="TPR"/>
    <property type="match status" value="2"/>
</dbReference>
<dbReference type="EMBL" id="PVWK01000158">
    <property type="protein sequence ID" value="PSB23910.1"/>
    <property type="molecule type" value="Genomic_DNA"/>
</dbReference>
<dbReference type="PANTHER" id="PTHR19959">
    <property type="entry name" value="KINESIN LIGHT CHAIN"/>
    <property type="match status" value="1"/>
</dbReference>
<dbReference type="Gene3D" id="1.25.40.10">
    <property type="entry name" value="Tetratricopeptide repeat domain"/>
    <property type="match status" value="1"/>
</dbReference>
<dbReference type="InterPro" id="IPR011990">
    <property type="entry name" value="TPR-like_helical_dom_sf"/>
</dbReference>
<evidence type="ECO:0000313" key="1">
    <source>
        <dbReference type="EMBL" id="PSB23910.1"/>
    </source>
</evidence>
<dbReference type="Pfam" id="PF13424">
    <property type="entry name" value="TPR_12"/>
    <property type="match status" value="1"/>
</dbReference>
<name>A0A2T1DTV0_9CYAN</name>
<protein>
    <submittedName>
        <fullName evidence="1">Uncharacterized protein</fullName>
    </submittedName>
</protein>
<dbReference type="PANTHER" id="PTHR19959:SF119">
    <property type="entry name" value="FUNGAL LIPASE-LIKE DOMAIN-CONTAINING PROTEIN"/>
    <property type="match status" value="1"/>
</dbReference>
<proteinExistence type="predicted"/>
<accession>A0A2T1DTV0</accession>
<reference evidence="1 2" key="2">
    <citation type="submission" date="2018-03" db="EMBL/GenBank/DDBJ databases">
        <title>The ancient ancestry and fast evolution of plastids.</title>
        <authorList>
            <person name="Moore K.R."/>
            <person name="Magnabosco C."/>
            <person name="Momper L."/>
            <person name="Gold D.A."/>
            <person name="Bosak T."/>
            <person name="Fournier G.P."/>
        </authorList>
    </citation>
    <scope>NUCLEOTIDE SEQUENCE [LARGE SCALE GENOMIC DNA]</scope>
    <source>
        <strain evidence="1 2">ULC18</strain>
    </source>
</reference>
<keyword evidence="2" id="KW-1185">Reference proteome</keyword>
<dbReference type="InterPro" id="IPR019734">
    <property type="entry name" value="TPR_rpt"/>
</dbReference>
<reference evidence="2" key="1">
    <citation type="submission" date="2018-02" db="EMBL/GenBank/DDBJ databases">
        <authorList>
            <person name="Moore K."/>
            <person name="Momper L."/>
        </authorList>
    </citation>
    <scope>NUCLEOTIDE SEQUENCE [LARGE SCALE GENOMIC DNA]</scope>
    <source>
        <strain evidence="2">ULC18</strain>
    </source>
</reference>
<gene>
    <name evidence="1" type="ORF">C7B82_29470</name>
</gene>
<dbReference type="SUPFAM" id="SSF48452">
    <property type="entry name" value="TPR-like"/>
    <property type="match status" value="1"/>
</dbReference>
<evidence type="ECO:0000313" key="2">
    <source>
        <dbReference type="Proteomes" id="UP000239576"/>
    </source>
</evidence>
<dbReference type="AlphaFoldDB" id="A0A2T1DTV0"/>
<dbReference type="Proteomes" id="UP000239576">
    <property type="component" value="Unassembled WGS sequence"/>
</dbReference>
<organism evidence="1 2">
    <name type="scientific">Stenomitos frigidus ULC18</name>
    <dbReference type="NCBI Taxonomy" id="2107698"/>
    <lineage>
        <taxon>Bacteria</taxon>
        <taxon>Bacillati</taxon>
        <taxon>Cyanobacteriota</taxon>
        <taxon>Cyanophyceae</taxon>
        <taxon>Leptolyngbyales</taxon>
        <taxon>Leptolyngbyaceae</taxon>
        <taxon>Stenomitos</taxon>
    </lineage>
</organism>
<comment type="caution">
    <text evidence="1">The sequence shown here is derived from an EMBL/GenBank/DDBJ whole genome shotgun (WGS) entry which is preliminary data.</text>
</comment>
<sequence>MQSDQNDYATAQGSYEEALQIRRTLAESNPRTYLPDVAMTLNNLANLQQAQNDYATAQGSYEEALQIRRTLAAENPRTYLPDVAMTLNNLATLQSDQNDYATAQGSYEEALQIRRTLAESNPRTYLPDVAMTLINLSIFYLQATPDQARSIALATEALEITQQFPQVPMVQRYAETALQVLQANGVEVEA</sequence>
<dbReference type="OrthoDB" id="9771112at2"/>